<comment type="caution">
    <text evidence="2">The sequence shown here is derived from an EMBL/GenBank/DDBJ whole genome shotgun (WGS) entry which is preliminary data.</text>
</comment>
<keyword evidence="1" id="KW-0812">Transmembrane</keyword>
<dbReference type="Proteomes" id="UP000033772">
    <property type="component" value="Unassembled WGS sequence"/>
</dbReference>
<feature type="transmembrane region" description="Helical" evidence="1">
    <location>
        <begin position="133"/>
        <end position="151"/>
    </location>
</feature>
<keyword evidence="1" id="KW-0472">Membrane</keyword>
<evidence type="ECO:0000256" key="1">
    <source>
        <dbReference type="SAM" id="Phobius"/>
    </source>
</evidence>
<reference evidence="2" key="1">
    <citation type="submission" date="2016-10" db="EMBL/GenBank/DDBJ databases">
        <title>Draft Genome Sequence of Nocardioides luteus Strain BAFB, an Alkane-Degrading Bacterium Isolated from JP-7 Polluted Soil.</title>
        <authorList>
            <person name="Brown L."/>
            <person name="Ruiz O.N."/>
            <person name="Gunasekera T."/>
        </authorList>
    </citation>
    <scope>NUCLEOTIDE SEQUENCE [LARGE SCALE GENOMIC DNA]</scope>
    <source>
        <strain evidence="2">BAFB</strain>
    </source>
</reference>
<proteinExistence type="predicted"/>
<feature type="transmembrane region" description="Helical" evidence="1">
    <location>
        <begin position="68"/>
        <end position="87"/>
    </location>
</feature>
<evidence type="ECO:0000313" key="2">
    <source>
        <dbReference type="EMBL" id="OIJ23573.1"/>
    </source>
</evidence>
<dbReference type="AlphaFoldDB" id="A0A1J4MW26"/>
<feature type="transmembrane region" description="Helical" evidence="1">
    <location>
        <begin position="26"/>
        <end position="56"/>
    </location>
</feature>
<evidence type="ECO:0000313" key="3">
    <source>
        <dbReference type="Proteomes" id="UP000033772"/>
    </source>
</evidence>
<protein>
    <submittedName>
        <fullName evidence="2">Uncharacterized protein</fullName>
    </submittedName>
</protein>
<dbReference type="EMBL" id="JZDQ02000069">
    <property type="protein sequence ID" value="OIJ23573.1"/>
    <property type="molecule type" value="Genomic_DNA"/>
</dbReference>
<sequence length="213" mass="23354">MKWGDLEREIISLKLVPEEGVGRPNLLLGMVMILTSLVLSMFFLSPVLGAAFVAWATMVDSRGTQESLVTLAIFMFVVSIVVTVTSIRTWWSTRSRSTVSIMGGIVVIVSVVATFAVGLSYDGELPGSWLEVLALAAGFLGIAAVVLNLASDRDRSSGGPKSGREQRRYDAAREEVVDVLVERGLVVLTPDQRRRMQRMRVGTWHKFDAQGRV</sequence>
<gene>
    <name evidence="2" type="ORF">UG56_027220</name>
</gene>
<keyword evidence="1" id="KW-1133">Transmembrane helix</keyword>
<organism evidence="2 3">
    <name type="scientific">Nocardioides luteus</name>
    <dbReference type="NCBI Taxonomy" id="1844"/>
    <lineage>
        <taxon>Bacteria</taxon>
        <taxon>Bacillati</taxon>
        <taxon>Actinomycetota</taxon>
        <taxon>Actinomycetes</taxon>
        <taxon>Propionibacteriales</taxon>
        <taxon>Nocardioidaceae</taxon>
        <taxon>Nocardioides</taxon>
    </lineage>
</organism>
<name>A0A1J4MW26_9ACTN</name>
<accession>A0A1J4MW26</accession>
<keyword evidence="3" id="KW-1185">Reference proteome</keyword>
<feature type="transmembrane region" description="Helical" evidence="1">
    <location>
        <begin position="99"/>
        <end position="121"/>
    </location>
</feature>